<evidence type="ECO:0000256" key="2">
    <source>
        <dbReference type="ARBA" id="ARBA00022692"/>
    </source>
</evidence>
<dbReference type="SUPFAM" id="SSF103473">
    <property type="entry name" value="MFS general substrate transporter"/>
    <property type="match status" value="1"/>
</dbReference>
<accession>A0A7Y7WT77</accession>
<evidence type="ECO:0000313" key="7">
    <source>
        <dbReference type="EMBL" id="NWB86871.1"/>
    </source>
</evidence>
<feature type="transmembrane region" description="Helical" evidence="5">
    <location>
        <begin position="27"/>
        <end position="49"/>
    </location>
</feature>
<dbReference type="CDD" id="cd17365">
    <property type="entry name" value="MFS_PcaK_like"/>
    <property type="match status" value="1"/>
</dbReference>
<feature type="transmembrane region" description="Helical" evidence="5">
    <location>
        <begin position="93"/>
        <end position="112"/>
    </location>
</feature>
<sequence length="451" mass="48537">MQTVPATENVLSDVIDQRPMGRLQFELIGLCVILAAIDGFDTQVMGFLVGPMAESLGLPAASFGPVFASTLLGLMIGALSLAPLADRIGRKKVLLGCVATFSLFSLCTALSHNYEQLLLARFLTGLGLGGAVPNLIALVCEYTPRRHARSAVTLVFCGMPLGAMVAGLVAEQVLPALGWRAVFICGAVLPLIFADLLWRSLPESIEFLSRTAANREQVLRIVSRLMPNLKTLPDSLFNRPLANLPRISPRRLFEHGMWRRTLLLWLPYAMNLLILYSIMSWVPTVLSSARLPAHTGVEAIVLFSLGGVVGSLVQGRLMDVLGAHRVLIAQFLAYQLLVLLLVMLPLAATSFLTLLLLMGLLIQGAQAGLNALAAELYPQEIRSTGIGWALGIGRIGSILGPLLGGLMVGLGWQVQHVFMAALIPSLIALGALLAIHFSQRRDHASHPTPTY</sequence>
<feature type="transmembrane region" description="Helical" evidence="5">
    <location>
        <begin position="61"/>
        <end position="81"/>
    </location>
</feature>
<dbReference type="InterPro" id="IPR011701">
    <property type="entry name" value="MFS"/>
</dbReference>
<dbReference type="PANTHER" id="PTHR23508">
    <property type="entry name" value="CARBOXYLIC ACID TRANSPORTER PROTEIN HOMOLOG"/>
    <property type="match status" value="1"/>
</dbReference>
<feature type="transmembrane region" description="Helical" evidence="5">
    <location>
        <begin position="262"/>
        <end position="282"/>
    </location>
</feature>
<evidence type="ECO:0000259" key="6">
    <source>
        <dbReference type="PROSITE" id="PS50850"/>
    </source>
</evidence>
<dbReference type="InterPro" id="IPR036259">
    <property type="entry name" value="MFS_trans_sf"/>
</dbReference>
<feature type="transmembrane region" description="Helical" evidence="5">
    <location>
        <begin position="386"/>
        <end position="410"/>
    </location>
</feature>
<evidence type="ECO:0000256" key="5">
    <source>
        <dbReference type="SAM" id="Phobius"/>
    </source>
</evidence>
<dbReference type="Pfam" id="PF07690">
    <property type="entry name" value="MFS_1"/>
    <property type="match status" value="1"/>
</dbReference>
<protein>
    <submittedName>
        <fullName evidence="7">MFS transporter</fullName>
    </submittedName>
</protein>
<feature type="transmembrane region" description="Helical" evidence="5">
    <location>
        <begin position="416"/>
        <end position="435"/>
    </location>
</feature>
<dbReference type="AlphaFoldDB" id="A0A7Y7WT77"/>
<evidence type="ECO:0000256" key="3">
    <source>
        <dbReference type="ARBA" id="ARBA00022989"/>
    </source>
</evidence>
<dbReference type="PANTHER" id="PTHR23508:SF10">
    <property type="entry name" value="CARBOXYLIC ACID TRANSPORTER PROTEIN HOMOLOG"/>
    <property type="match status" value="1"/>
</dbReference>
<evidence type="ECO:0000256" key="1">
    <source>
        <dbReference type="ARBA" id="ARBA00004141"/>
    </source>
</evidence>
<comment type="subcellular location">
    <subcellularLocation>
        <location evidence="1">Membrane</location>
        <topology evidence="1">Multi-pass membrane protein</topology>
    </subcellularLocation>
</comment>
<feature type="transmembrane region" description="Helical" evidence="5">
    <location>
        <begin position="326"/>
        <end position="348"/>
    </location>
</feature>
<dbReference type="Proteomes" id="UP000522864">
    <property type="component" value="Unassembled WGS sequence"/>
</dbReference>
<dbReference type="PROSITE" id="PS00216">
    <property type="entry name" value="SUGAR_TRANSPORT_1"/>
    <property type="match status" value="1"/>
</dbReference>
<comment type="caution">
    <text evidence="7">The sequence shown here is derived from an EMBL/GenBank/DDBJ whole genome shotgun (WGS) entry which is preliminary data.</text>
</comment>
<dbReference type="InterPro" id="IPR005829">
    <property type="entry name" value="Sugar_transporter_CS"/>
</dbReference>
<feature type="transmembrane region" description="Helical" evidence="5">
    <location>
        <begin position="118"/>
        <end position="139"/>
    </location>
</feature>
<feature type="transmembrane region" description="Helical" evidence="5">
    <location>
        <begin position="176"/>
        <end position="198"/>
    </location>
</feature>
<keyword evidence="4 5" id="KW-0472">Membrane</keyword>
<feature type="transmembrane region" description="Helical" evidence="5">
    <location>
        <begin position="294"/>
        <end position="314"/>
    </location>
</feature>
<dbReference type="GO" id="GO:0046943">
    <property type="term" value="F:carboxylic acid transmembrane transporter activity"/>
    <property type="evidence" value="ECO:0007669"/>
    <property type="project" value="TreeGrafter"/>
</dbReference>
<name>A0A7Y7WT77_9PSED</name>
<feature type="transmembrane region" description="Helical" evidence="5">
    <location>
        <begin position="354"/>
        <end position="374"/>
    </location>
</feature>
<dbReference type="InterPro" id="IPR020846">
    <property type="entry name" value="MFS_dom"/>
</dbReference>
<organism evidence="7 8">
    <name type="scientific">Pseudomonas gingeri</name>
    <dbReference type="NCBI Taxonomy" id="117681"/>
    <lineage>
        <taxon>Bacteria</taxon>
        <taxon>Pseudomonadati</taxon>
        <taxon>Pseudomonadota</taxon>
        <taxon>Gammaproteobacteria</taxon>
        <taxon>Pseudomonadales</taxon>
        <taxon>Pseudomonadaceae</taxon>
        <taxon>Pseudomonas</taxon>
    </lineage>
</organism>
<dbReference type="RefSeq" id="WP_177101752.1">
    <property type="nucleotide sequence ID" value="NZ_JACAQA010000015.1"/>
</dbReference>
<proteinExistence type="predicted"/>
<gene>
    <name evidence="7" type="ORF">HX830_18500</name>
</gene>
<dbReference type="Gene3D" id="1.20.1250.20">
    <property type="entry name" value="MFS general substrate transporter like domains"/>
    <property type="match status" value="1"/>
</dbReference>
<evidence type="ECO:0000313" key="8">
    <source>
        <dbReference type="Proteomes" id="UP000522864"/>
    </source>
</evidence>
<evidence type="ECO:0000256" key="4">
    <source>
        <dbReference type="ARBA" id="ARBA00023136"/>
    </source>
</evidence>
<keyword evidence="2 5" id="KW-0812">Transmembrane</keyword>
<feature type="transmembrane region" description="Helical" evidence="5">
    <location>
        <begin position="151"/>
        <end position="170"/>
    </location>
</feature>
<reference evidence="7 8" key="1">
    <citation type="submission" date="2020-04" db="EMBL/GenBank/DDBJ databases">
        <title>Molecular characterization of pseudomonads from Agaricus bisporus reveal novel blotch 2 pathogens in Western Europe.</title>
        <authorList>
            <person name="Taparia T."/>
            <person name="Krijger M."/>
            <person name="Haynes E."/>
            <person name="Elpinstone J.G."/>
            <person name="Noble R."/>
            <person name="Van Der Wolf J."/>
        </authorList>
    </citation>
    <scope>NUCLEOTIDE SEQUENCE [LARGE SCALE GENOMIC DNA]</scope>
    <source>
        <strain evidence="7 8">G9001</strain>
    </source>
</reference>
<feature type="domain" description="Major facilitator superfamily (MFS) profile" evidence="6">
    <location>
        <begin position="27"/>
        <end position="442"/>
    </location>
</feature>
<dbReference type="GO" id="GO:0005886">
    <property type="term" value="C:plasma membrane"/>
    <property type="evidence" value="ECO:0007669"/>
    <property type="project" value="TreeGrafter"/>
</dbReference>
<keyword evidence="3 5" id="KW-1133">Transmembrane helix</keyword>
<dbReference type="PROSITE" id="PS50850">
    <property type="entry name" value="MFS"/>
    <property type="match status" value="1"/>
</dbReference>
<dbReference type="EMBL" id="JACAQA010000015">
    <property type="protein sequence ID" value="NWB86871.1"/>
    <property type="molecule type" value="Genomic_DNA"/>
</dbReference>